<keyword evidence="3 6" id="KW-0812">Transmembrane</keyword>
<evidence type="ECO:0000256" key="6">
    <source>
        <dbReference type="SAM" id="Phobius"/>
    </source>
</evidence>
<organism evidence="7 8">
    <name type="scientific">Apiotrichum porosum</name>
    <dbReference type="NCBI Taxonomy" id="105984"/>
    <lineage>
        <taxon>Eukaryota</taxon>
        <taxon>Fungi</taxon>
        <taxon>Dikarya</taxon>
        <taxon>Basidiomycota</taxon>
        <taxon>Agaricomycotina</taxon>
        <taxon>Tremellomycetes</taxon>
        <taxon>Trichosporonales</taxon>
        <taxon>Trichosporonaceae</taxon>
        <taxon>Apiotrichum</taxon>
    </lineage>
</organism>
<dbReference type="PANTHER" id="PTHR45649:SF14">
    <property type="entry name" value="GABA PERMEASE"/>
    <property type="match status" value="1"/>
</dbReference>
<feature type="transmembrane region" description="Helical" evidence="6">
    <location>
        <begin position="247"/>
        <end position="271"/>
    </location>
</feature>
<feature type="transmembrane region" description="Helical" evidence="6">
    <location>
        <begin position="143"/>
        <end position="165"/>
    </location>
</feature>
<feature type="transmembrane region" description="Helical" evidence="6">
    <location>
        <begin position="82"/>
        <end position="103"/>
    </location>
</feature>
<dbReference type="Pfam" id="PF13520">
    <property type="entry name" value="AA_permease_2"/>
    <property type="match status" value="1"/>
</dbReference>
<evidence type="ECO:0000256" key="5">
    <source>
        <dbReference type="ARBA" id="ARBA00023136"/>
    </source>
</evidence>
<feature type="transmembrane region" description="Helical" evidence="6">
    <location>
        <begin position="177"/>
        <end position="197"/>
    </location>
</feature>
<keyword evidence="8" id="KW-1185">Reference proteome</keyword>
<keyword evidence="5 6" id="KW-0472">Membrane</keyword>
<evidence type="ECO:0000313" key="7">
    <source>
        <dbReference type="EMBL" id="RSH76539.1"/>
    </source>
</evidence>
<feature type="transmembrane region" description="Helical" evidence="6">
    <location>
        <begin position="461"/>
        <end position="480"/>
    </location>
</feature>
<evidence type="ECO:0000256" key="3">
    <source>
        <dbReference type="ARBA" id="ARBA00022692"/>
    </source>
</evidence>
<dbReference type="InterPro" id="IPR002293">
    <property type="entry name" value="AA/rel_permease1"/>
</dbReference>
<dbReference type="GeneID" id="39590071"/>
<dbReference type="AlphaFoldDB" id="A0A427XCF6"/>
<dbReference type="EMBL" id="RSCE01000024">
    <property type="protein sequence ID" value="RSH76539.1"/>
    <property type="molecule type" value="Genomic_DNA"/>
</dbReference>
<dbReference type="Proteomes" id="UP000279236">
    <property type="component" value="Unassembled WGS sequence"/>
</dbReference>
<evidence type="ECO:0000313" key="8">
    <source>
        <dbReference type="Proteomes" id="UP000279236"/>
    </source>
</evidence>
<sequence>MTKEQQVWAHEEGTPPHSLADYGIKEKASGSALVKPAFEGHQVELERNFSMLSALGLAFALLNSWTAMSASLSVVLPSGGSVSMLWGLLTSAFGAMVMALSLAEITHNLPMSGGQYDWTYIMAPAGYKNGLSFFTGWMANAGWIALVATASSLGANFVYGVAYLWKEFEPAPYQNFLLYLAFTLWATLLNVFGIHLLPIVDSTAGLWSLVGIVVVIITLLACSSGHYQPAKDVFARWTNTTGWPDGMAFILGLLQSTFGLTGFDAVTHMIEEMPRPSKNAPKVMVIAVILGSTTSFVFMVVILFCLRDWDEVLTSTTGPLLQVYYQATNSKIGGTCLIVFNIGSMLFAAQGLTTVASRMLLSFVRDRGLGKLSRPLEPVHPKLKVPVWCILFVSGWVGCFGLIELGSSVALNAILSASLVFLQISYFVPIFLLLIRGDRAFNNYNNDAVWSLGKWRRPINAMALIFITVTTVVFLFPPFIPVTSASQMNFVVVVFGIVMVMCLATWLIDGRKHFNGPSDLNMRLAMGKEA</sequence>
<dbReference type="STRING" id="105984.A0A427XCF6"/>
<evidence type="ECO:0000256" key="2">
    <source>
        <dbReference type="ARBA" id="ARBA00022448"/>
    </source>
</evidence>
<dbReference type="RefSeq" id="XP_028471686.1">
    <property type="nucleotide sequence ID" value="XM_028621051.1"/>
</dbReference>
<feature type="transmembrane region" description="Helical" evidence="6">
    <location>
        <begin position="204"/>
        <end position="227"/>
    </location>
</feature>
<evidence type="ECO:0000256" key="4">
    <source>
        <dbReference type="ARBA" id="ARBA00022989"/>
    </source>
</evidence>
<evidence type="ECO:0000256" key="1">
    <source>
        <dbReference type="ARBA" id="ARBA00004141"/>
    </source>
</evidence>
<comment type="subcellular location">
    <subcellularLocation>
        <location evidence="1">Membrane</location>
        <topology evidence="1">Multi-pass membrane protein</topology>
    </subcellularLocation>
</comment>
<dbReference type="Gene3D" id="1.20.1740.10">
    <property type="entry name" value="Amino acid/polyamine transporter I"/>
    <property type="match status" value="1"/>
</dbReference>
<dbReference type="GO" id="GO:0016020">
    <property type="term" value="C:membrane"/>
    <property type="evidence" value="ECO:0007669"/>
    <property type="project" value="UniProtKB-SubCell"/>
</dbReference>
<dbReference type="OrthoDB" id="3900342at2759"/>
<keyword evidence="2" id="KW-0813">Transport</keyword>
<dbReference type="PIRSF" id="PIRSF006060">
    <property type="entry name" value="AA_transporter"/>
    <property type="match status" value="1"/>
</dbReference>
<comment type="caution">
    <text evidence="7">The sequence shown here is derived from an EMBL/GenBank/DDBJ whole genome shotgun (WGS) entry which is preliminary data.</text>
</comment>
<reference evidence="7 8" key="1">
    <citation type="submission" date="2018-11" db="EMBL/GenBank/DDBJ databases">
        <title>Genome sequence of Apiotrichum porosum DSM 27194.</title>
        <authorList>
            <person name="Aliyu H."/>
            <person name="Gorte O."/>
            <person name="Ochsenreither K."/>
        </authorList>
    </citation>
    <scope>NUCLEOTIDE SEQUENCE [LARGE SCALE GENOMIC DNA]</scope>
    <source>
        <strain evidence="7 8">DSM 27194</strain>
    </source>
</reference>
<feature type="transmembrane region" description="Helical" evidence="6">
    <location>
        <begin position="409"/>
        <end position="435"/>
    </location>
</feature>
<feature type="transmembrane region" description="Helical" evidence="6">
    <location>
        <begin position="54"/>
        <end position="76"/>
    </location>
</feature>
<protein>
    <recommendedName>
        <fullName evidence="9">Choline transporter</fullName>
    </recommendedName>
</protein>
<feature type="transmembrane region" description="Helical" evidence="6">
    <location>
        <begin position="283"/>
        <end position="304"/>
    </location>
</feature>
<accession>A0A427XCF6</accession>
<dbReference type="PANTHER" id="PTHR45649">
    <property type="entry name" value="AMINO-ACID PERMEASE BAT1"/>
    <property type="match status" value="1"/>
</dbReference>
<feature type="transmembrane region" description="Helical" evidence="6">
    <location>
        <begin position="486"/>
        <end position="508"/>
    </location>
</feature>
<evidence type="ECO:0008006" key="9">
    <source>
        <dbReference type="Google" id="ProtNLM"/>
    </source>
</evidence>
<dbReference type="GO" id="GO:0022857">
    <property type="term" value="F:transmembrane transporter activity"/>
    <property type="evidence" value="ECO:0007669"/>
    <property type="project" value="InterPro"/>
</dbReference>
<gene>
    <name evidence="7" type="ORF">EHS24_005528</name>
</gene>
<feature type="transmembrane region" description="Helical" evidence="6">
    <location>
        <begin position="338"/>
        <end position="364"/>
    </location>
</feature>
<name>A0A427XCF6_9TREE</name>
<keyword evidence="4 6" id="KW-1133">Transmembrane helix</keyword>
<feature type="transmembrane region" description="Helical" evidence="6">
    <location>
        <begin position="385"/>
        <end position="403"/>
    </location>
</feature>
<proteinExistence type="predicted"/>